<evidence type="ECO:0000256" key="4">
    <source>
        <dbReference type="ARBA" id="ARBA00023136"/>
    </source>
</evidence>
<reference evidence="7 8" key="1">
    <citation type="journal article" date="2018" name="Nat. Ecol. Evol.">
        <title>Pezizomycetes genomes reveal the molecular basis of ectomycorrhizal truffle lifestyle.</title>
        <authorList>
            <person name="Murat C."/>
            <person name="Payen T."/>
            <person name="Noel B."/>
            <person name="Kuo A."/>
            <person name="Morin E."/>
            <person name="Chen J."/>
            <person name="Kohler A."/>
            <person name="Krizsan K."/>
            <person name="Balestrini R."/>
            <person name="Da Silva C."/>
            <person name="Montanini B."/>
            <person name="Hainaut M."/>
            <person name="Levati E."/>
            <person name="Barry K.W."/>
            <person name="Belfiori B."/>
            <person name="Cichocki N."/>
            <person name="Clum A."/>
            <person name="Dockter R.B."/>
            <person name="Fauchery L."/>
            <person name="Guy J."/>
            <person name="Iotti M."/>
            <person name="Le Tacon F."/>
            <person name="Lindquist E.A."/>
            <person name="Lipzen A."/>
            <person name="Malagnac F."/>
            <person name="Mello A."/>
            <person name="Molinier V."/>
            <person name="Miyauchi S."/>
            <person name="Poulain J."/>
            <person name="Riccioni C."/>
            <person name="Rubini A."/>
            <person name="Sitrit Y."/>
            <person name="Splivallo R."/>
            <person name="Traeger S."/>
            <person name="Wang M."/>
            <person name="Zifcakova L."/>
            <person name="Wipf D."/>
            <person name="Zambonelli A."/>
            <person name="Paolocci F."/>
            <person name="Nowrousian M."/>
            <person name="Ottonello S."/>
            <person name="Baldrian P."/>
            <person name="Spatafora J.W."/>
            <person name="Henrissat B."/>
            <person name="Nagy L.G."/>
            <person name="Aury J.M."/>
            <person name="Wincker P."/>
            <person name="Grigoriev I.V."/>
            <person name="Bonfante P."/>
            <person name="Martin F.M."/>
        </authorList>
    </citation>
    <scope>NUCLEOTIDE SEQUENCE [LARGE SCALE GENOMIC DNA]</scope>
    <source>
        <strain evidence="7 8">RN42</strain>
    </source>
</reference>
<dbReference type="OrthoDB" id="5336366at2759"/>
<keyword evidence="8" id="KW-1185">Reference proteome</keyword>
<organism evidence="7 8">
    <name type="scientific">Ascobolus immersus RN42</name>
    <dbReference type="NCBI Taxonomy" id="1160509"/>
    <lineage>
        <taxon>Eukaryota</taxon>
        <taxon>Fungi</taxon>
        <taxon>Dikarya</taxon>
        <taxon>Ascomycota</taxon>
        <taxon>Pezizomycotina</taxon>
        <taxon>Pezizomycetes</taxon>
        <taxon>Pezizales</taxon>
        <taxon>Ascobolaceae</taxon>
        <taxon>Ascobolus</taxon>
    </lineage>
</organism>
<gene>
    <name evidence="7" type="ORF">BJ508DRAFT_315362</name>
</gene>
<protein>
    <recommendedName>
        <fullName evidence="9">DUF1772-domain-containing protein</fullName>
    </recommendedName>
</protein>
<feature type="transmembrane region" description="Helical" evidence="6">
    <location>
        <begin position="56"/>
        <end position="76"/>
    </location>
</feature>
<evidence type="ECO:0000256" key="3">
    <source>
        <dbReference type="ARBA" id="ARBA00022989"/>
    </source>
</evidence>
<comment type="similarity">
    <text evidence="5">Belongs to the ATG33 family.</text>
</comment>
<keyword evidence="4 6" id="KW-0472">Membrane</keyword>
<keyword evidence="2 6" id="KW-0812">Transmembrane</keyword>
<evidence type="ECO:0000313" key="8">
    <source>
        <dbReference type="Proteomes" id="UP000275078"/>
    </source>
</evidence>
<dbReference type="PANTHER" id="PTHR37278">
    <property type="entry name" value="AUTOPHAGY-RELATED PROTEIN 33-RELATED"/>
    <property type="match status" value="1"/>
</dbReference>
<evidence type="ECO:0000256" key="5">
    <source>
        <dbReference type="ARBA" id="ARBA00038013"/>
    </source>
</evidence>
<proteinExistence type="inferred from homology"/>
<dbReference type="InterPro" id="IPR051668">
    <property type="entry name" value="ATG33"/>
</dbReference>
<keyword evidence="3 6" id="KW-1133">Transmembrane helix</keyword>
<evidence type="ECO:0008006" key="9">
    <source>
        <dbReference type="Google" id="ProtNLM"/>
    </source>
</evidence>
<dbReference type="Proteomes" id="UP000275078">
    <property type="component" value="Unassembled WGS sequence"/>
</dbReference>
<evidence type="ECO:0000256" key="6">
    <source>
        <dbReference type="SAM" id="Phobius"/>
    </source>
</evidence>
<name>A0A3N4HDM3_ASCIM</name>
<sequence>MAHCVGGTLKLGGIFTLGLLAGTEILSVASIRSILSLPSSKSAQSPLTSLHTSLTTLTRPLSIFTSAALITAYILAPPRGKHPYLLLCSAFPIFGLGIDALLVKKVKPVLQAEEVNGEVVRESVVKYGWGQAVNATLSVVGFGMSVVGIWGDGA</sequence>
<evidence type="ECO:0000256" key="2">
    <source>
        <dbReference type="ARBA" id="ARBA00022692"/>
    </source>
</evidence>
<evidence type="ECO:0000256" key="1">
    <source>
        <dbReference type="ARBA" id="ARBA00004141"/>
    </source>
</evidence>
<dbReference type="GO" id="GO:0005741">
    <property type="term" value="C:mitochondrial outer membrane"/>
    <property type="evidence" value="ECO:0007669"/>
    <property type="project" value="TreeGrafter"/>
</dbReference>
<feature type="transmembrane region" description="Helical" evidence="6">
    <location>
        <begin position="82"/>
        <end position="103"/>
    </location>
</feature>
<dbReference type="EMBL" id="ML119904">
    <property type="protein sequence ID" value="RPA71727.1"/>
    <property type="molecule type" value="Genomic_DNA"/>
</dbReference>
<evidence type="ECO:0000313" key="7">
    <source>
        <dbReference type="EMBL" id="RPA71727.1"/>
    </source>
</evidence>
<dbReference type="GO" id="GO:0000422">
    <property type="term" value="P:autophagy of mitochondrion"/>
    <property type="evidence" value="ECO:0007669"/>
    <property type="project" value="TreeGrafter"/>
</dbReference>
<feature type="transmembrane region" description="Helical" evidence="6">
    <location>
        <begin position="12"/>
        <end position="35"/>
    </location>
</feature>
<dbReference type="AlphaFoldDB" id="A0A3N4HDM3"/>
<accession>A0A3N4HDM3</accession>
<dbReference type="PANTHER" id="PTHR37278:SF1">
    <property type="entry name" value="AUTOPHAGY-RELATED PROTEIN 33-RELATED"/>
    <property type="match status" value="1"/>
</dbReference>
<comment type="subcellular location">
    <subcellularLocation>
        <location evidence="1">Membrane</location>
        <topology evidence="1">Multi-pass membrane protein</topology>
    </subcellularLocation>
</comment>
<dbReference type="GO" id="GO:0016236">
    <property type="term" value="P:macroautophagy"/>
    <property type="evidence" value="ECO:0007669"/>
    <property type="project" value="TreeGrafter"/>
</dbReference>